<evidence type="ECO:0000313" key="3">
    <source>
        <dbReference type="Proteomes" id="UP000037069"/>
    </source>
</evidence>
<dbReference type="Proteomes" id="UP000037069">
    <property type="component" value="Unassembled WGS sequence"/>
</dbReference>
<comment type="caution">
    <text evidence="2">The sequence shown here is derived from an EMBL/GenBank/DDBJ whole genome shotgun (WGS) entry which is preliminary data.</text>
</comment>
<accession>A0A0L0CQL6</accession>
<evidence type="ECO:0000256" key="1">
    <source>
        <dbReference type="SAM" id="SignalP"/>
    </source>
</evidence>
<reference evidence="2 3" key="1">
    <citation type="journal article" date="2015" name="Nat. Commun.">
        <title>Lucilia cuprina genome unlocks parasitic fly biology to underpin future interventions.</title>
        <authorList>
            <person name="Anstead C.A."/>
            <person name="Korhonen P.K."/>
            <person name="Young N.D."/>
            <person name="Hall R.S."/>
            <person name="Jex A.R."/>
            <person name="Murali S.C."/>
            <person name="Hughes D.S."/>
            <person name="Lee S.F."/>
            <person name="Perry T."/>
            <person name="Stroehlein A.J."/>
            <person name="Ansell B.R."/>
            <person name="Breugelmans B."/>
            <person name="Hofmann A."/>
            <person name="Qu J."/>
            <person name="Dugan S."/>
            <person name="Lee S.L."/>
            <person name="Chao H."/>
            <person name="Dinh H."/>
            <person name="Han Y."/>
            <person name="Doddapaneni H.V."/>
            <person name="Worley K.C."/>
            <person name="Muzny D.M."/>
            <person name="Ioannidis P."/>
            <person name="Waterhouse R.M."/>
            <person name="Zdobnov E.M."/>
            <person name="James P.J."/>
            <person name="Bagnall N.H."/>
            <person name="Kotze A.C."/>
            <person name="Gibbs R.A."/>
            <person name="Richards S."/>
            <person name="Batterham P."/>
            <person name="Gasser R.B."/>
        </authorList>
    </citation>
    <scope>NUCLEOTIDE SEQUENCE [LARGE SCALE GENOMIC DNA]</scope>
    <source>
        <strain evidence="2 3">LS</strain>
        <tissue evidence="2">Full body</tissue>
    </source>
</reference>
<dbReference type="OrthoDB" id="6616542at2759"/>
<keyword evidence="1" id="KW-0732">Signal</keyword>
<gene>
    <name evidence="2" type="ORF">FF38_10274</name>
</gene>
<protein>
    <submittedName>
        <fullName evidence="2">Uncharacterized protein</fullName>
    </submittedName>
</protein>
<proteinExistence type="predicted"/>
<dbReference type="EMBL" id="JRES01000037">
    <property type="protein sequence ID" value="KNC34665.1"/>
    <property type="molecule type" value="Genomic_DNA"/>
</dbReference>
<dbReference type="AlphaFoldDB" id="A0A0L0CQL6"/>
<name>A0A0L0CQL6_LUCCU</name>
<feature type="chain" id="PRO_5005536699" evidence="1">
    <location>
        <begin position="24"/>
        <end position="181"/>
    </location>
</feature>
<organism evidence="2 3">
    <name type="scientific">Lucilia cuprina</name>
    <name type="common">Green bottle fly</name>
    <name type="synonym">Australian sheep blowfly</name>
    <dbReference type="NCBI Taxonomy" id="7375"/>
    <lineage>
        <taxon>Eukaryota</taxon>
        <taxon>Metazoa</taxon>
        <taxon>Ecdysozoa</taxon>
        <taxon>Arthropoda</taxon>
        <taxon>Hexapoda</taxon>
        <taxon>Insecta</taxon>
        <taxon>Pterygota</taxon>
        <taxon>Neoptera</taxon>
        <taxon>Endopterygota</taxon>
        <taxon>Diptera</taxon>
        <taxon>Brachycera</taxon>
        <taxon>Muscomorpha</taxon>
        <taxon>Oestroidea</taxon>
        <taxon>Calliphoridae</taxon>
        <taxon>Luciliinae</taxon>
        <taxon>Lucilia</taxon>
    </lineage>
</organism>
<evidence type="ECO:0000313" key="2">
    <source>
        <dbReference type="EMBL" id="KNC34665.1"/>
    </source>
</evidence>
<feature type="signal peptide" evidence="1">
    <location>
        <begin position="1"/>
        <end position="23"/>
    </location>
</feature>
<sequence>MEFACIISKLFVYLSFLVAVCQTYPVVNSDGTYNAELSDPELSHQTELSDDDLALHSQAELSSDSGGLRISLFKAAEKTRESVNLETEGVPSKVLSLYDKTQKKYFDKTQPLPILDTISEHEKYGNNGDMFDGISRSLVNGYEAFSNLLNTLIQKPKEIARSISKGITAQLDVIGGKIVGL</sequence>
<keyword evidence="3" id="KW-1185">Reference proteome</keyword>